<name>A0A2G4SPH3_RHIZD</name>
<evidence type="ECO:0000313" key="2">
    <source>
        <dbReference type="EMBL" id="PHZ10674.1"/>
    </source>
</evidence>
<feature type="region of interest" description="Disordered" evidence="1">
    <location>
        <begin position="1"/>
        <end position="25"/>
    </location>
</feature>
<proteinExistence type="predicted"/>
<accession>A0A2G4SPH3</accession>
<dbReference type="EMBL" id="KZ303854">
    <property type="protein sequence ID" value="PHZ10674.1"/>
    <property type="molecule type" value="Genomic_DNA"/>
</dbReference>
<evidence type="ECO:0000256" key="1">
    <source>
        <dbReference type="SAM" id="MobiDB-lite"/>
    </source>
</evidence>
<dbReference type="RefSeq" id="XP_023464382.1">
    <property type="nucleotide sequence ID" value="XM_023610156.1"/>
</dbReference>
<dbReference type="GeneID" id="35441146"/>
<feature type="compositionally biased region" description="Basic residues" evidence="1">
    <location>
        <begin position="149"/>
        <end position="159"/>
    </location>
</feature>
<dbReference type="AlphaFoldDB" id="A0A2G4SPH3"/>
<keyword evidence="3" id="KW-1185">Reference proteome</keyword>
<reference evidence="2 3" key="1">
    <citation type="journal article" date="2016" name="Proc. Natl. Acad. Sci. U.S.A.">
        <title>Lipid metabolic changes in an early divergent fungus govern the establishment of a mutualistic symbiosis with endobacteria.</title>
        <authorList>
            <person name="Lastovetsky O.A."/>
            <person name="Gaspar M.L."/>
            <person name="Mondo S.J."/>
            <person name="LaButti K.M."/>
            <person name="Sandor L."/>
            <person name="Grigoriev I.V."/>
            <person name="Henry S.A."/>
            <person name="Pawlowska T.E."/>
        </authorList>
    </citation>
    <scope>NUCLEOTIDE SEQUENCE [LARGE SCALE GENOMIC DNA]</scope>
    <source>
        <strain evidence="2 3">ATCC 52813</strain>
    </source>
</reference>
<sequence length="671" mass="76681">MKRKKDADPSPPKAKRNKGKAVDRGLPSLFAHTQTSLFKNTAFEANDDNFQETPLFRKDKNICTTLKAAKEDTSASGSSNVVINKNTPIPTVNKNTSVQDTFKKYQSKIDKSEALKKEKKNKTTTNEQKQIRYPSCGGADYSRSSSKLRPMKKSKTKLPKPKDTVEKTFVIKTSLANTCKYPKFVTLIQEVVDHITQLVYAGSIFANYYFLELLENGEELPVVVQSLFYNIFFIFAGQGKHASDNIKKSFKVFCKSTPLTQSDLYKYASKGYMAIVSSMAKQYETLIRTYVCSNEDRTLRHILNVLSEKASPYFCGDSLTVKQRKPLAKHIFQQNMNLESAWPSTVDLNERHETIANSFLTFWSMYDASSNADVPSEANLYAKPRRHMKWLHFIKQEMEKKKFIQEMKPQGKASISYVHRKLQKLPFVKKLNTSKYRLLKKNILITINSNKTLEILIKRISMLFKPLSKQYKTRPSCFSNTLALEDQDTFLYFPCTRLIPRVYRLTLKSFGDLPSNVNKIKPSQKNDNDLTLWYFNVFDFSKIGYKTLESLTSRLKKLANVITTDGYTTVAIQDEPRREPKTPKDSADSVDDAEIWAADPGIPSIFTAVDSTEHKRIRTTTARNMAHQAQLALKTKPQTKANMYLYPLLSSLPPLNINGLLRLEMVLLVQV</sequence>
<gene>
    <name evidence="2" type="ORF">RHIMIDRAFT_245166</name>
</gene>
<dbReference type="Proteomes" id="UP000242254">
    <property type="component" value="Unassembled WGS sequence"/>
</dbReference>
<evidence type="ECO:0000313" key="3">
    <source>
        <dbReference type="Proteomes" id="UP000242254"/>
    </source>
</evidence>
<protein>
    <submittedName>
        <fullName evidence="2">Uncharacterized protein</fullName>
    </submittedName>
</protein>
<feature type="region of interest" description="Disordered" evidence="1">
    <location>
        <begin position="113"/>
        <end position="159"/>
    </location>
</feature>
<organism evidence="2 3">
    <name type="scientific">Rhizopus microsporus ATCC 52813</name>
    <dbReference type="NCBI Taxonomy" id="1340429"/>
    <lineage>
        <taxon>Eukaryota</taxon>
        <taxon>Fungi</taxon>
        <taxon>Fungi incertae sedis</taxon>
        <taxon>Mucoromycota</taxon>
        <taxon>Mucoromycotina</taxon>
        <taxon>Mucoromycetes</taxon>
        <taxon>Mucorales</taxon>
        <taxon>Mucorineae</taxon>
        <taxon>Rhizopodaceae</taxon>
        <taxon>Rhizopus</taxon>
    </lineage>
</organism>